<keyword evidence="3" id="KW-1185">Reference proteome</keyword>
<dbReference type="Pfam" id="PF13403">
    <property type="entry name" value="Hint_2"/>
    <property type="match status" value="1"/>
</dbReference>
<dbReference type="Proteomes" id="UP001623232">
    <property type="component" value="Chromosome"/>
</dbReference>
<sequence>MFKWFTAPKVQLPDPAWAAGPMGMMITGQDGFLCGTHVVSNLGWRRVDALCVGDKVLTFDNGMRTIVEIQRETLTRPAEGMPRSRWPMMVPEGALLNRRAMSIMPDQGVFIESDLVVDALGDPYAIVPARALDGYRGIEPANPHTELTLTTLAFAQDEVVYAEGGMLAYCPCARELLDAGAEDDAHTYQVLSLQEARTLIQQMASGPEATPLGWHAEEISAVQKSRPGRPMVHPF</sequence>
<evidence type="ECO:0000313" key="3">
    <source>
        <dbReference type="Proteomes" id="UP001623232"/>
    </source>
</evidence>
<reference evidence="2 3" key="1">
    <citation type="submission" date="2023-04" db="EMBL/GenBank/DDBJ databases">
        <title>Complete genome sequence of Alisedimentitalea scapharcae.</title>
        <authorList>
            <person name="Rong J.-C."/>
            <person name="Yi M.-L."/>
            <person name="Zhao Q."/>
        </authorList>
    </citation>
    <scope>NUCLEOTIDE SEQUENCE [LARGE SCALE GENOMIC DNA]</scope>
    <source>
        <strain evidence="2 3">KCTC 42119</strain>
    </source>
</reference>
<gene>
    <name evidence="2" type="ORF">QEZ52_15445</name>
</gene>
<name>A0ABZ2XQJ7_9RHOB</name>
<proteinExistence type="predicted"/>
<accession>A0ABZ2XQJ7</accession>
<feature type="domain" description="Hedgehog/Intein (Hint)" evidence="1">
    <location>
        <begin position="32"/>
        <end position="164"/>
    </location>
</feature>
<organism evidence="2 3">
    <name type="scientific">Aliisedimentitalea scapharcae</name>
    <dbReference type="NCBI Taxonomy" id="1524259"/>
    <lineage>
        <taxon>Bacteria</taxon>
        <taxon>Pseudomonadati</taxon>
        <taxon>Pseudomonadota</taxon>
        <taxon>Alphaproteobacteria</taxon>
        <taxon>Rhodobacterales</taxon>
        <taxon>Roseobacteraceae</taxon>
        <taxon>Aliisedimentitalea</taxon>
    </lineage>
</organism>
<evidence type="ECO:0000313" key="2">
    <source>
        <dbReference type="EMBL" id="WZK87988.1"/>
    </source>
</evidence>
<dbReference type="EMBL" id="CP123584">
    <property type="protein sequence ID" value="WZK87988.1"/>
    <property type="molecule type" value="Genomic_DNA"/>
</dbReference>
<evidence type="ECO:0000259" key="1">
    <source>
        <dbReference type="Pfam" id="PF13403"/>
    </source>
</evidence>
<dbReference type="RefSeq" id="WP_406645334.1">
    <property type="nucleotide sequence ID" value="NZ_CP123584.1"/>
</dbReference>
<dbReference type="InterPro" id="IPR028992">
    <property type="entry name" value="Hedgehog/Intein_dom"/>
</dbReference>
<protein>
    <submittedName>
        <fullName evidence="2">Hint domain-containing protein</fullName>
    </submittedName>
</protein>